<proteinExistence type="predicted"/>
<accession>A0A8S5UJI5</accession>
<dbReference type="EMBL" id="BK016095">
    <property type="protein sequence ID" value="DAF94653.1"/>
    <property type="molecule type" value="Genomic_DNA"/>
</dbReference>
<organism evidence="1">
    <name type="scientific">Siphoviridae sp. ctvph17</name>
    <dbReference type="NCBI Taxonomy" id="2825724"/>
    <lineage>
        <taxon>Viruses</taxon>
        <taxon>Duplodnaviria</taxon>
        <taxon>Heunggongvirae</taxon>
        <taxon>Uroviricota</taxon>
        <taxon>Caudoviricetes</taxon>
    </lineage>
</organism>
<reference evidence="1" key="1">
    <citation type="journal article" date="2021" name="Proc. Natl. Acad. Sci. U.S.A.">
        <title>A Catalog of Tens of Thousands of Viruses from Human Metagenomes Reveals Hidden Associations with Chronic Diseases.</title>
        <authorList>
            <person name="Tisza M.J."/>
            <person name="Buck C.B."/>
        </authorList>
    </citation>
    <scope>NUCLEOTIDE SEQUENCE</scope>
    <source>
        <strain evidence="1">Ctvph17</strain>
    </source>
</reference>
<name>A0A8S5UJI5_9CAUD</name>
<protein>
    <submittedName>
        <fullName evidence="1">Uncharacterized protein</fullName>
    </submittedName>
</protein>
<evidence type="ECO:0000313" key="1">
    <source>
        <dbReference type="EMBL" id="DAF94653.1"/>
    </source>
</evidence>
<sequence>MKLQAIKPSIGSAPYAWAISGTRVGSLALIRLPIVGWLSARTSAICLRDCPPVTSRTHCLNVCME</sequence>